<evidence type="ECO:0000313" key="4">
    <source>
        <dbReference type="EMBL" id="CAF0898572.1"/>
    </source>
</evidence>
<keyword evidence="2 3" id="KW-0802">TPR repeat</keyword>
<feature type="repeat" description="TPR" evidence="3">
    <location>
        <begin position="744"/>
        <end position="777"/>
    </location>
</feature>
<evidence type="ECO:0000256" key="3">
    <source>
        <dbReference type="PROSITE-ProRule" id="PRU00339"/>
    </source>
</evidence>
<comment type="caution">
    <text evidence="4">The sequence shown here is derived from an EMBL/GenBank/DDBJ whole genome shotgun (WGS) entry which is preliminary data.</text>
</comment>
<dbReference type="Pfam" id="PF13181">
    <property type="entry name" value="TPR_8"/>
    <property type="match status" value="2"/>
</dbReference>
<feature type="repeat" description="TPR" evidence="3">
    <location>
        <begin position="700"/>
        <end position="733"/>
    </location>
</feature>
<dbReference type="PANTHER" id="PTHR45641:SF19">
    <property type="entry name" value="NEPHROCYSTIN-3"/>
    <property type="match status" value="1"/>
</dbReference>
<name>A0A813ZHF8_9BILA</name>
<dbReference type="PROSITE" id="PS50005">
    <property type="entry name" value="TPR"/>
    <property type="match status" value="5"/>
</dbReference>
<dbReference type="EMBL" id="CAJOAX010002033">
    <property type="protein sequence ID" value="CAF3765751.1"/>
    <property type="molecule type" value="Genomic_DNA"/>
</dbReference>
<dbReference type="InterPro" id="IPR011990">
    <property type="entry name" value="TPR-like_helical_dom_sf"/>
</dbReference>
<feature type="repeat" description="TPR" evidence="3">
    <location>
        <begin position="663"/>
        <end position="696"/>
    </location>
</feature>
<dbReference type="EMBL" id="CAJNOO010000306">
    <property type="protein sequence ID" value="CAF0898572.1"/>
    <property type="molecule type" value="Genomic_DNA"/>
</dbReference>
<dbReference type="AlphaFoldDB" id="A0A813ZHF8"/>
<feature type="repeat" description="TPR" evidence="3">
    <location>
        <begin position="1016"/>
        <end position="1049"/>
    </location>
</feature>
<gene>
    <name evidence="5" type="ORF">OTI717_LOCUS16371</name>
    <name evidence="4" type="ORF">RFH988_LOCUS8863</name>
</gene>
<dbReference type="Pfam" id="PF13424">
    <property type="entry name" value="TPR_12"/>
    <property type="match status" value="3"/>
</dbReference>
<dbReference type="Pfam" id="PF13176">
    <property type="entry name" value="TPR_7"/>
    <property type="match status" value="1"/>
</dbReference>
<accession>A0A813ZHF8</accession>
<dbReference type="SUPFAM" id="SSF56399">
    <property type="entry name" value="ADP-ribosylation"/>
    <property type="match status" value="1"/>
</dbReference>
<keyword evidence="1" id="KW-0677">Repeat</keyword>
<feature type="repeat" description="TPR" evidence="3">
    <location>
        <begin position="786"/>
        <end position="819"/>
    </location>
</feature>
<dbReference type="PANTHER" id="PTHR45641">
    <property type="entry name" value="TETRATRICOPEPTIDE REPEAT PROTEIN (AFU_ORTHOLOGUE AFUA_6G03870)"/>
    <property type="match status" value="1"/>
</dbReference>
<dbReference type="PROSITE" id="PS51996">
    <property type="entry name" value="TR_MART"/>
    <property type="match status" value="1"/>
</dbReference>
<dbReference type="Gene3D" id="3.90.176.10">
    <property type="entry name" value="Toxin ADP-ribosyltransferase, Chain A, domain 1"/>
    <property type="match status" value="1"/>
</dbReference>
<evidence type="ECO:0000313" key="5">
    <source>
        <dbReference type="EMBL" id="CAF3765751.1"/>
    </source>
</evidence>
<proteinExistence type="predicted"/>
<dbReference type="PROSITE" id="PS50293">
    <property type="entry name" value="TPR_REGION"/>
    <property type="match status" value="2"/>
</dbReference>
<protein>
    <submittedName>
        <fullName evidence="4">Uncharacterized protein</fullName>
    </submittedName>
</protein>
<dbReference type="Proteomes" id="UP000663882">
    <property type="component" value="Unassembled WGS sequence"/>
</dbReference>
<dbReference type="Gene3D" id="1.25.40.10">
    <property type="entry name" value="Tetratricopeptide repeat domain"/>
    <property type="match status" value="4"/>
</dbReference>
<dbReference type="SMART" id="SM00028">
    <property type="entry name" value="TPR"/>
    <property type="match status" value="12"/>
</dbReference>
<sequence length="1161" mass="136617">MMADFDILPMSIDCISTEEYGNEHFIEIHLDEQFNMGENIQLCKVWKKKDSNEMTIVKSYKTFHNPDQCIDFITSYEWRKVFLALTDKFSYLLELIHNLPQIVFFYIYSESPDIVIYKKEQYSKLRTIVQKNSSDANNQLLEDIEIFRRDLMPNVVKPIKPKTKLLIQEALTLDEYLVIWLQDDENYTTIDTSPISDIIKSLKIFFNFDQCIDFIKSSNDKRIFFISSHSNNTMIVDKISNYSQIIAIYILQIQKELTINSKLSDPKFHGIFSNIKNLSKELSKEYERCLKHSPIPISVFLRDKNVKTVRDLNKDHVRFLWFQLLFDILIKIPYNDQAKDEMLFECRKHYGIPCKDDENIENSTMKNYDKKAEKDMLDFEKNYKSTEALKFYSNDSFLYRLFNQALRTENIDLLFIFRFLLADMYKHLQKLYSEQYPDKLPQTVYRGQCMTNVEFNSIKDNVGRLISISTFFSTSVDFDVAERFSGYGGNPDPNILSVLFEIEVDIIHSTIKRPFASINALSTFSDEAEVVFSVGSIFRIEYVQDKRTIKEKGYWYVKLKLIEDDNDISELRNELENEYCKESNICSLGQALTTMGDYERAERFYHMLLEYIHEDNQNTYRIYSCLGKLAHHKGDYQTSLNYLEKALEYLNKLTFYNVQENISQVYVDIGVSYHGLGKLDLAMKYFTMATDIQTSPKLLSYTYNQIGLLYRDKDNKHLALEYFQKVLHIDEQILKTNQYKPELATAYNNIGEIYSKLGDYENASKYLHHALDIRLKGTISTHTDLAAIYNNLGTVYFEQKEWKKTLEVLEKALEIDTKIFGNNHKSLAITHNNIGVVYGDMNDLNRALYHSETALRILSRSQAGENDVNVCKFQYNIGMIQFQLGNIDKAWKITQKSLRNQLRILSENHESFAHMHFLLSKICNKEKDKTTALKYMEKALEIARISILPYDKSKFQSFQIYYDMLKNDQCYDDIGLRQVYKNLYCVSDNPDEQDYLMSIHHKELTQISPDDIIERLQLLNSIAIIYGKKENYHMAIKYFDEAVELFIQNKKSDRSFSQDLEYIIISIYYSMSRIYYKQEDWTMSINSLETALDFALKQKQQHPMLAEIYHSIGLSYKHKLDIFMAIHYLELAISTATKELPNDHSRVQVYLHNLRQLKPSI</sequence>
<dbReference type="OrthoDB" id="5986190at2759"/>
<reference evidence="4" key="1">
    <citation type="submission" date="2021-02" db="EMBL/GenBank/DDBJ databases">
        <authorList>
            <person name="Nowell W R."/>
        </authorList>
    </citation>
    <scope>NUCLEOTIDE SEQUENCE</scope>
</reference>
<evidence type="ECO:0000313" key="6">
    <source>
        <dbReference type="Proteomes" id="UP000663882"/>
    </source>
</evidence>
<evidence type="ECO:0000256" key="1">
    <source>
        <dbReference type="ARBA" id="ARBA00022737"/>
    </source>
</evidence>
<dbReference type="SUPFAM" id="SSF81901">
    <property type="entry name" value="HCP-like"/>
    <property type="match status" value="1"/>
</dbReference>
<evidence type="ECO:0000256" key="2">
    <source>
        <dbReference type="ARBA" id="ARBA00022803"/>
    </source>
</evidence>
<organism evidence="4 6">
    <name type="scientific">Rotaria sordida</name>
    <dbReference type="NCBI Taxonomy" id="392033"/>
    <lineage>
        <taxon>Eukaryota</taxon>
        <taxon>Metazoa</taxon>
        <taxon>Spiralia</taxon>
        <taxon>Gnathifera</taxon>
        <taxon>Rotifera</taxon>
        <taxon>Eurotatoria</taxon>
        <taxon>Bdelloidea</taxon>
        <taxon>Philodinida</taxon>
        <taxon>Philodinidae</taxon>
        <taxon>Rotaria</taxon>
    </lineage>
</organism>
<dbReference type="SUPFAM" id="SSF48452">
    <property type="entry name" value="TPR-like"/>
    <property type="match status" value="2"/>
</dbReference>
<dbReference type="Proteomes" id="UP000663823">
    <property type="component" value="Unassembled WGS sequence"/>
</dbReference>
<dbReference type="InterPro" id="IPR019734">
    <property type="entry name" value="TPR_rpt"/>
</dbReference>